<keyword evidence="1" id="KW-0472">Membrane</keyword>
<proteinExistence type="predicted"/>
<protein>
    <submittedName>
        <fullName evidence="2">Uncharacterized protein</fullName>
    </submittedName>
</protein>
<dbReference type="EMBL" id="CP010868">
    <property type="protein sequence ID" value="AJM93047.1"/>
    <property type="molecule type" value="Genomic_DNA"/>
</dbReference>
<sequence>MIVFGLANVFRYMPTSLTLVNRPFPFEHLHNVIPSDGRGTHIEIDYLPIETAVNDPYWLFWSLVLYAGIAVIGFGIWRNRK</sequence>
<reference evidence="2 3" key="2">
    <citation type="journal article" date="2016" name="ISME J.">
        <title>Physiological and genomic characterization of two novel marine thaumarchaeal strains indicates niche differentiation.</title>
        <authorList>
            <person name="Bayer B."/>
            <person name="Vojvoda J."/>
            <person name="Offre P."/>
            <person name="Alves R.J."/>
            <person name="Elisabeth N.H."/>
            <person name="Garcia J.A."/>
            <person name="Volland J.M."/>
            <person name="Srivastava A."/>
            <person name="Schleper C."/>
            <person name="Herndl G.J."/>
        </authorList>
    </citation>
    <scope>NUCLEOTIDE SEQUENCE [LARGE SCALE GENOMIC DNA]</scope>
    <source>
        <strain evidence="2 3">D3C</strain>
    </source>
</reference>
<evidence type="ECO:0000256" key="1">
    <source>
        <dbReference type="SAM" id="Phobius"/>
    </source>
</evidence>
<name>A0A0C5CCZ8_9ARCH</name>
<dbReference type="Proteomes" id="UP000032027">
    <property type="component" value="Chromosome"/>
</dbReference>
<organism evidence="2 3">
    <name type="scientific">Nitrosopumilus piranensis</name>
    <dbReference type="NCBI Taxonomy" id="1582439"/>
    <lineage>
        <taxon>Archaea</taxon>
        <taxon>Nitrososphaerota</taxon>
        <taxon>Nitrososphaeria</taxon>
        <taxon>Nitrosopumilales</taxon>
        <taxon>Nitrosopumilaceae</taxon>
        <taxon>Nitrosopumilus</taxon>
    </lineage>
</organism>
<accession>A0A0C5CCZ8</accession>
<gene>
    <name evidence="2" type="ORF">NPIRD3C_1837</name>
</gene>
<evidence type="ECO:0000313" key="3">
    <source>
        <dbReference type="Proteomes" id="UP000032027"/>
    </source>
</evidence>
<reference evidence="3" key="1">
    <citation type="submission" date="2015-02" db="EMBL/GenBank/DDBJ databases">
        <title>Characterization of two novel Thaumarchaeota isolated from the Northern Adriatic Sea.</title>
        <authorList>
            <person name="Bayer B."/>
            <person name="Vojvoda J."/>
            <person name="Offre P."/>
            <person name="Srivastava A."/>
            <person name="Elisabeth N."/>
            <person name="Garcia J.A.L."/>
            <person name="Schleper C."/>
            <person name="Herndl G.J."/>
        </authorList>
    </citation>
    <scope>NUCLEOTIDE SEQUENCE [LARGE SCALE GENOMIC DNA]</scope>
    <source>
        <strain evidence="3">D3C</strain>
    </source>
</reference>
<dbReference type="HOGENOM" id="CLU_2565548_0_0_2"/>
<reference evidence="2 3" key="3">
    <citation type="journal article" date="2019" name="Int. J. Syst. Evol. Microbiol.">
        <title>Nitrosopumilus adriaticus sp. nov. and Nitrosopumilus piranensis sp. nov., two ammonia-oxidizing archaea from the Adriatic Sea and members of the class Nitrososphaeria.</title>
        <authorList>
            <person name="Bayer B."/>
            <person name="Vojvoda J."/>
            <person name="Reinthaler T."/>
            <person name="Reyes C."/>
            <person name="Pinto M."/>
            <person name="Herndl G.J."/>
        </authorList>
    </citation>
    <scope>NUCLEOTIDE SEQUENCE [LARGE SCALE GENOMIC DNA]</scope>
    <source>
        <strain evidence="2 3">D3C</strain>
    </source>
</reference>
<feature type="transmembrane region" description="Helical" evidence="1">
    <location>
        <begin position="57"/>
        <end position="77"/>
    </location>
</feature>
<dbReference type="PATRIC" id="fig|1582439.9.peg.1892"/>
<keyword evidence="1" id="KW-1133">Transmembrane helix</keyword>
<evidence type="ECO:0000313" key="2">
    <source>
        <dbReference type="EMBL" id="AJM93047.1"/>
    </source>
</evidence>
<dbReference type="KEGG" id="nid:NPIRD3C_1837"/>
<dbReference type="STRING" id="1582439.NPIRD3C_1837"/>
<dbReference type="AlphaFoldDB" id="A0A0C5CCZ8"/>
<keyword evidence="1" id="KW-0812">Transmembrane</keyword>
<keyword evidence="3" id="KW-1185">Reference proteome</keyword>